<dbReference type="GO" id="GO:0005052">
    <property type="term" value="F:peroxisome matrix targeting signal-1 binding"/>
    <property type="evidence" value="ECO:0007669"/>
    <property type="project" value="TreeGrafter"/>
</dbReference>
<name>A0A9P8RPL2_9PEZI</name>
<evidence type="ECO:0000313" key="5">
    <source>
        <dbReference type="Proteomes" id="UP000750711"/>
    </source>
</evidence>
<dbReference type="Gene3D" id="6.10.280.230">
    <property type="match status" value="1"/>
</dbReference>
<dbReference type="PANTHER" id="PTHR10130">
    <property type="entry name" value="PEROXISOMAL TARGETING SIGNAL 1 RECEPTOR PEX5"/>
    <property type="match status" value="1"/>
</dbReference>
<comment type="caution">
    <text evidence="4">The sequence shown here is derived from an EMBL/GenBank/DDBJ whole genome shotgun (WGS) entry which is preliminary data.</text>
</comment>
<gene>
    <name evidence="4" type="ORF">GP486_004510</name>
</gene>
<evidence type="ECO:0000256" key="3">
    <source>
        <dbReference type="SAM" id="MobiDB-lite"/>
    </source>
</evidence>
<accession>A0A9P8RPL2</accession>
<dbReference type="Proteomes" id="UP000750711">
    <property type="component" value="Unassembled WGS sequence"/>
</dbReference>
<dbReference type="AlphaFoldDB" id="A0A9P8RPL2"/>
<feature type="region of interest" description="Disordered" evidence="3">
    <location>
        <begin position="220"/>
        <end position="275"/>
    </location>
</feature>
<proteinExistence type="predicted"/>
<evidence type="ECO:0000256" key="1">
    <source>
        <dbReference type="ARBA" id="ARBA00022737"/>
    </source>
</evidence>
<keyword evidence="5" id="KW-1185">Reference proteome</keyword>
<dbReference type="GO" id="GO:0005778">
    <property type="term" value="C:peroxisomal membrane"/>
    <property type="evidence" value="ECO:0007669"/>
    <property type="project" value="TreeGrafter"/>
</dbReference>
<reference evidence="4" key="1">
    <citation type="submission" date="2021-03" db="EMBL/GenBank/DDBJ databases">
        <title>Comparative genomics and phylogenomic investigation of the class Geoglossomycetes provide insights into ecological specialization and systematics.</title>
        <authorList>
            <person name="Melie T."/>
            <person name="Pirro S."/>
            <person name="Miller A.N."/>
            <person name="Quandt A."/>
        </authorList>
    </citation>
    <scope>NUCLEOTIDE SEQUENCE</scope>
    <source>
        <strain evidence="4">CAQ_001_2017</strain>
    </source>
</reference>
<protein>
    <recommendedName>
        <fullName evidence="6">Peroxin 20</fullName>
    </recommendedName>
</protein>
<dbReference type="GO" id="GO:0005829">
    <property type="term" value="C:cytosol"/>
    <property type="evidence" value="ECO:0007669"/>
    <property type="project" value="TreeGrafter"/>
</dbReference>
<dbReference type="GO" id="GO:0016560">
    <property type="term" value="P:protein import into peroxisome matrix, docking"/>
    <property type="evidence" value="ECO:0007669"/>
    <property type="project" value="TreeGrafter"/>
</dbReference>
<evidence type="ECO:0000256" key="2">
    <source>
        <dbReference type="ARBA" id="ARBA00022803"/>
    </source>
</evidence>
<dbReference type="InterPro" id="IPR024111">
    <property type="entry name" value="PEX5/PEX5L"/>
</dbReference>
<organism evidence="4 5">
    <name type="scientific">Trichoglossum hirsutum</name>
    <dbReference type="NCBI Taxonomy" id="265104"/>
    <lineage>
        <taxon>Eukaryota</taxon>
        <taxon>Fungi</taxon>
        <taxon>Dikarya</taxon>
        <taxon>Ascomycota</taxon>
        <taxon>Pezizomycotina</taxon>
        <taxon>Geoglossomycetes</taxon>
        <taxon>Geoglossales</taxon>
        <taxon>Geoglossaceae</taxon>
        <taxon>Trichoglossum</taxon>
    </lineage>
</organism>
<evidence type="ECO:0008006" key="6">
    <source>
        <dbReference type="Google" id="ProtNLM"/>
    </source>
</evidence>
<sequence>MAESALCGPSNALQGLQKHATIDRTLQQDRLAARHPSSQGFRSSAGPNAGVLDPEFEAFQAASAPPLELQPHFAQPPHLRSTHIPDWASDFQHLNISQQPSPVNRPQYRPHASIQGAVAGVWHQEFLQAQNNVQHDPMQNPGMQRGFGGIGMAGFGMQGASVYGGGMNMELGGSEAHAQHYVPQQGDEIYDDAAFEQAFETANLEFAQQEDLESGRELLGEEGPSAIDGRNSSVEVEAETEQKRQGEPGEEDSDELARTAGRLLDSVKDNQSQKFQESTFLSLMRRIRDREVRVEGDKMVEVGNIPSAIAVDHL</sequence>
<dbReference type="EMBL" id="JAGHQM010000719">
    <property type="protein sequence ID" value="KAH0558856.1"/>
    <property type="molecule type" value="Genomic_DNA"/>
</dbReference>
<keyword evidence="1" id="KW-0677">Repeat</keyword>
<keyword evidence="2" id="KW-0802">TPR repeat</keyword>
<evidence type="ECO:0000313" key="4">
    <source>
        <dbReference type="EMBL" id="KAH0558856.1"/>
    </source>
</evidence>
<dbReference type="PANTHER" id="PTHR10130:SF4">
    <property type="entry name" value="MICROBODY (PEROXISOME) BIOGENESIS PROTEIN PEROXIN 20 (EUROFUNG)"/>
    <property type="match status" value="1"/>
</dbReference>